<keyword evidence="6" id="KW-1185">Reference proteome</keyword>
<proteinExistence type="predicted"/>
<evidence type="ECO:0000256" key="1">
    <source>
        <dbReference type="ARBA" id="ARBA00022737"/>
    </source>
</evidence>
<evidence type="ECO:0000256" key="2">
    <source>
        <dbReference type="ARBA" id="ARBA00022884"/>
    </source>
</evidence>
<protein>
    <recommendedName>
        <fullName evidence="4">RRM domain-containing protein</fullName>
    </recommendedName>
</protein>
<dbReference type="Proteomes" id="UP000187209">
    <property type="component" value="Unassembled WGS sequence"/>
</dbReference>
<organism evidence="5 6">
    <name type="scientific">Stentor coeruleus</name>
    <dbReference type="NCBI Taxonomy" id="5963"/>
    <lineage>
        <taxon>Eukaryota</taxon>
        <taxon>Sar</taxon>
        <taxon>Alveolata</taxon>
        <taxon>Ciliophora</taxon>
        <taxon>Postciliodesmatophora</taxon>
        <taxon>Heterotrichea</taxon>
        <taxon>Heterotrichida</taxon>
        <taxon>Stentoridae</taxon>
        <taxon>Stentor</taxon>
    </lineage>
</organism>
<dbReference type="CDD" id="cd12330">
    <property type="entry name" value="RRM2_Hrp1p"/>
    <property type="match status" value="1"/>
</dbReference>
<dbReference type="Gene3D" id="3.30.70.330">
    <property type="match status" value="2"/>
</dbReference>
<keyword evidence="1" id="KW-0677">Repeat</keyword>
<gene>
    <name evidence="5" type="ORF">SteCoe_2066</name>
</gene>
<comment type="caution">
    <text evidence="5">The sequence shown here is derived from an EMBL/GenBank/DDBJ whole genome shotgun (WGS) entry which is preliminary data.</text>
</comment>
<dbReference type="GO" id="GO:0006417">
    <property type="term" value="P:regulation of translation"/>
    <property type="evidence" value="ECO:0007669"/>
    <property type="project" value="TreeGrafter"/>
</dbReference>
<evidence type="ECO:0000256" key="3">
    <source>
        <dbReference type="PROSITE-ProRule" id="PRU00176"/>
    </source>
</evidence>
<evidence type="ECO:0000259" key="4">
    <source>
        <dbReference type="PROSITE" id="PS50102"/>
    </source>
</evidence>
<dbReference type="PANTHER" id="PTHR48032">
    <property type="entry name" value="RNA-BINDING PROTEIN MUSASHI HOMOLOG RBP6"/>
    <property type="match status" value="1"/>
</dbReference>
<keyword evidence="2 3" id="KW-0694">RNA-binding</keyword>
<dbReference type="InterPro" id="IPR035979">
    <property type="entry name" value="RBD_domain_sf"/>
</dbReference>
<evidence type="ECO:0000313" key="5">
    <source>
        <dbReference type="EMBL" id="OMJ94725.1"/>
    </source>
</evidence>
<feature type="domain" description="RRM" evidence="4">
    <location>
        <begin position="8"/>
        <end position="90"/>
    </location>
</feature>
<dbReference type="PANTHER" id="PTHR48032:SF6">
    <property type="entry name" value="RNA-BINDING (RRM_RBD_RNP MOTIFS) FAMILY PROTEIN"/>
    <property type="match status" value="1"/>
</dbReference>
<dbReference type="OrthoDB" id="312488at2759"/>
<dbReference type="PROSITE" id="PS50102">
    <property type="entry name" value="RRM"/>
    <property type="match status" value="2"/>
</dbReference>
<dbReference type="AlphaFoldDB" id="A0A1R2D0G1"/>
<dbReference type="GO" id="GO:0003729">
    <property type="term" value="F:mRNA binding"/>
    <property type="evidence" value="ECO:0007669"/>
    <property type="project" value="TreeGrafter"/>
</dbReference>
<dbReference type="SUPFAM" id="SSF54928">
    <property type="entry name" value="RNA-binding domain, RBD"/>
    <property type="match status" value="2"/>
</dbReference>
<sequence length="243" mass="27808">MEDTVSCRKLFVGGLASHTTRESLKSHFEKYGVVQDSILMVDKVSGRSRCFGFITMNDPQTIDTILSQTQVLDGKKVDCKRAVPRDQSHTQAPSSVPYFKTKKMFVGGLPPDVTNENFKSFFEQFGEVEDSVVILDKETSRPRGFGFVTFVSEETADKVLENTDKNYINGKWVECKKATPRQTQGNYSGYNNMPYMMQQNYQPSYYYYAQNYPSPMYAPGQDYTYSYGYQQYPSDVPNTESFK</sequence>
<dbReference type="InterPro" id="IPR012677">
    <property type="entry name" value="Nucleotide-bd_a/b_plait_sf"/>
</dbReference>
<accession>A0A1R2D0G1</accession>
<dbReference type="InterPro" id="IPR000504">
    <property type="entry name" value="RRM_dom"/>
</dbReference>
<evidence type="ECO:0000313" key="6">
    <source>
        <dbReference type="Proteomes" id="UP000187209"/>
    </source>
</evidence>
<dbReference type="SMART" id="SM00360">
    <property type="entry name" value="RRM"/>
    <property type="match status" value="2"/>
</dbReference>
<reference evidence="5 6" key="1">
    <citation type="submission" date="2016-11" db="EMBL/GenBank/DDBJ databases">
        <title>The macronuclear genome of Stentor coeruleus: a giant cell with tiny introns.</title>
        <authorList>
            <person name="Slabodnick M."/>
            <person name="Ruby J.G."/>
            <person name="Reiff S.B."/>
            <person name="Swart E.C."/>
            <person name="Gosai S."/>
            <person name="Prabakaran S."/>
            <person name="Witkowska E."/>
            <person name="Larue G.E."/>
            <person name="Fisher S."/>
            <person name="Freeman R.M."/>
            <person name="Gunawardena J."/>
            <person name="Chu W."/>
            <person name="Stover N.A."/>
            <person name="Gregory B.D."/>
            <person name="Nowacki M."/>
            <person name="Derisi J."/>
            <person name="Roy S.W."/>
            <person name="Marshall W.F."/>
            <person name="Sood P."/>
        </authorList>
    </citation>
    <scope>NUCLEOTIDE SEQUENCE [LARGE SCALE GENOMIC DNA]</scope>
    <source>
        <strain evidence="5">WM001</strain>
    </source>
</reference>
<dbReference type="EMBL" id="MPUH01000022">
    <property type="protein sequence ID" value="OMJ94725.1"/>
    <property type="molecule type" value="Genomic_DNA"/>
</dbReference>
<dbReference type="Pfam" id="PF00076">
    <property type="entry name" value="RRM_1"/>
    <property type="match status" value="2"/>
</dbReference>
<name>A0A1R2D0G1_9CILI</name>
<feature type="domain" description="RRM" evidence="4">
    <location>
        <begin position="102"/>
        <end position="180"/>
    </location>
</feature>